<evidence type="ECO:0000256" key="7">
    <source>
        <dbReference type="SAM" id="Phobius"/>
    </source>
</evidence>
<protein>
    <submittedName>
        <fullName evidence="10">Tetratricopeptide (TPR) repeat protein</fullName>
    </submittedName>
</protein>
<dbReference type="Proteomes" id="UP000592180">
    <property type="component" value="Unassembled WGS sequence"/>
</dbReference>
<evidence type="ECO:0000256" key="4">
    <source>
        <dbReference type="ARBA" id="ARBA00022803"/>
    </source>
</evidence>
<keyword evidence="7" id="KW-0812">Transmembrane</keyword>
<dbReference type="InterPro" id="IPR016032">
    <property type="entry name" value="Sig_transdc_resp-reg_C-effctor"/>
</dbReference>
<dbReference type="InterPro" id="IPR019734">
    <property type="entry name" value="TPR_rpt"/>
</dbReference>
<evidence type="ECO:0000313" key="11">
    <source>
        <dbReference type="Proteomes" id="UP000592180"/>
    </source>
</evidence>
<keyword evidence="3" id="KW-0677">Repeat</keyword>
<dbReference type="AlphaFoldDB" id="A0A840KFA7"/>
<keyword evidence="8" id="KW-0732">Signal</keyword>
<dbReference type="SMART" id="SM00421">
    <property type="entry name" value="HTH_LUXR"/>
    <property type="match status" value="1"/>
</dbReference>
<feature type="repeat" description="TPR" evidence="6">
    <location>
        <begin position="232"/>
        <end position="265"/>
    </location>
</feature>
<organism evidence="10 11">
    <name type="scientific">Chryseobacterium defluvii</name>
    <dbReference type="NCBI Taxonomy" id="160396"/>
    <lineage>
        <taxon>Bacteria</taxon>
        <taxon>Pseudomonadati</taxon>
        <taxon>Bacteroidota</taxon>
        <taxon>Flavobacteriia</taxon>
        <taxon>Flavobacteriales</taxon>
        <taxon>Weeksellaceae</taxon>
        <taxon>Chryseobacterium group</taxon>
        <taxon>Chryseobacterium</taxon>
    </lineage>
</organism>
<evidence type="ECO:0000256" key="6">
    <source>
        <dbReference type="PROSITE-ProRule" id="PRU00339"/>
    </source>
</evidence>
<dbReference type="GO" id="GO:0006355">
    <property type="term" value="P:regulation of DNA-templated transcription"/>
    <property type="evidence" value="ECO:0007669"/>
    <property type="project" value="InterPro"/>
</dbReference>
<evidence type="ECO:0000256" key="2">
    <source>
        <dbReference type="ARBA" id="ARBA00022490"/>
    </source>
</evidence>
<dbReference type="GO" id="GO:0003677">
    <property type="term" value="F:DNA binding"/>
    <property type="evidence" value="ECO:0007669"/>
    <property type="project" value="InterPro"/>
</dbReference>
<dbReference type="InterPro" id="IPR000792">
    <property type="entry name" value="Tscrpt_reg_LuxR_C"/>
</dbReference>
<evidence type="ECO:0000313" key="10">
    <source>
        <dbReference type="EMBL" id="MBB4807876.1"/>
    </source>
</evidence>
<dbReference type="RefSeq" id="WP_184191202.1">
    <property type="nucleotide sequence ID" value="NZ_JACHLE010000005.1"/>
</dbReference>
<reference evidence="10 11" key="1">
    <citation type="submission" date="2020-08" db="EMBL/GenBank/DDBJ databases">
        <title>Functional genomics of gut bacteria from endangered species of beetles.</title>
        <authorList>
            <person name="Carlos-Shanley C."/>
        </authorList>
    </citation>
    <scope>NUCLEOTIDE SEQUENCE [LARGE SCALE GENOMIC DNA]</scope>
    <source>
        <strain evidence="10 11">S00151</strain>
    </source>
</reference>
<comment type="caution">
    <text evidence="10">The sequence shown here is derived from an EMBL/GenBank/DDBJ whole genome shotgun (WGS) entry which is preliminary data.</text>
</comment>
<evidence type="ECO:0000256" key="3">
    <source>
        <dbReference type="ARBA" id="ARBA00022737"/>
    </source>
</evidence>
<dbReference type="Gene3D" id="1.10.10.10">
    <property type="entry name" value="Winged helix-like DNA-binding domain superfamily/Winged helix DNA-binding domain"/>
    <property type="match status" value="1"/>
</dbReference>
<dbReference type="InterPro" id="IPR036388">
    <property type="entry name" value="WH-like_DNA-bd_sf"/>
</dbReference>
<keyword evidence="4 6" id="KW-0802">TPR repeat</keyword>
<feature type="signal peptide" evidence="8">
    <location>
        <begin position="1"/>
        <end position="26"/>
    </location>
</feature>
<keyword evidence="7" id="KW-1133">Transmembrane helix</keyword>
<sequence>MVKNLHCSLKKVCFFICLIFVTNLDAQIYSIAEIDSLQKKEYERLMNIGDYKGVTLLEQKLINYSKKLNYSKGEIRGYINLAGSLLALNRNKESLHILEKADEKLKALNDNELKARLYDVYGRNYYFLGLHRQAVKSFDRSLKFAYKIKDRQESERRKQNVYDWKRSSFSYLGMMDSVYSNERKCMLSPRPMLYIVIAERHLSAENIDSAEYYINKANDLVLARKAPLEGKANVLRAYGELYIARKEYKKALEYLLESLTITQKMGNRRRDLEAYKLIAEVYRYLNDVQNENKYLIKYSTLNDSIVRIEKSILDMPIEKLLSEQAEDEKVNKKNLYNMVISIILACTAMIMILLNIYKGNQKKKNLLIDQKEKETDILRRKLNTTYEEVVQLAINGDPSLMTKFKETYSDFYNNLTLRYPGLTHNDLKFCAFIRLGFSNKEIAQYAGMSIRTVESKKYRLRKKMDLPPDTDFNSWVLSL</sequence>
<keyword evidence="11" id="KW-1185">Reference proteome</keyword>
<accession>A0A840KFA7</accession>
<keyword evidence="7" id="KW-0472">Membrane</keyword>
<dbReference type="Gene3D" id="1.25.40.10">
    <property type="entry name" value="Tetratricopeptide repeat domain"/>
    <property type="match status" value="2"/>
</dbReference>
<dbReference type="EMBL" id="JACHLE010000005">
    <property type="protein sequence ID" value="MBB4807876.1"/>
    <property type="molecule type" value="Genomic_DNA"/>
</dbReference>
<name>A0A840KFA7_9FLAO</name>
<feature type="chain" id="PRO_5032715667" evidence="8">
    <location>
        <begin position="27"/>
        <end position="479"/>
    </location>
</feature>
<dbReference type="PROSITE" id="PS50005">
    <property type="entry name" value="TPR"/>
    <property type="match status" value="1"/>
</dbReference>
<dbReference type="PANTHER" id="PTHR46630:SF1">
    <property type="entry name" value="TETRATRICOPEPTIDE REPEAT PROTEIN 29"/>
    <property type="match status" value="1"/>
</dbReference>
<keyword evidence="2" id="KW-0963">Cytoplasm</keyword>
<evidence type="ECO:0000256" key="5">
    <source>
        <dbReference type="ARBA" id="ARBA00038253"/>
    </source>
</evidence>
<evidence type="ECO:0000256" key="8">
    <source>
        <dbReference type="SAM" id="SignalP"/>
    </source>
</evidence>
<dbReference type="InterPro" id="IPR051476">
    <property type="entry name" value="Bac_ResReg_Asp_Phosphatase"/>
</dbReference>
<dbReference type="PANTHER" id="PTHR46630">
    <property type="entry name" value="TETRATRICOPEPTIDE REPEAT PROTEIN 29"/>
    <property type="match status" value="1"/>
</dbReference>
<comment type="subcellular location">
    <subcellularLocation>
        <location evidence="1">Cytoplasm</location>
    </subcellularLocation>
</comment>
<feature type="transmembrane region" description="Helical" evidence="7">
    <location>
        <begin position="335"/>
        <end position="357"/>
    </location>
</feature>
<gene>
    <name evidence="10" type="ORF">HNP38_003192</name>
</gene>
<proteinExistence type="inferred from homology"/>
<dbReference type="InterPro" id="IPR011990">
    <property type="entry name" value="TPR-like_helical_dom_sf"/>
</dbReference>
<evidence type="ECO:0000256" key="1">
    <source>
        <dbReference type="ARBA" id="ARBA00004496"/>
    </source>
</evidence>
<dbReference type="SUPFAM" id="SSF48452">
    <property type="entry name" value="TPR-like"/>
    <property type="match status" value="2"/>
</dbReference>
<feature type="domain" description="HTH luxR-type" evidence="9">
    <location>
        <begin position="419"/>
        <end position="476"/>
    </location>
</feature>
<dbReference type="GO" id="GO:0005737">
    <property type="term" value="C:cytoplasm"/>
    <property type="evidence" value="ECO:0007669"/>
    <property type="project" value="UniProtKB-SubCell"/>
</dbReference>
<comment type="similarity">
    <text evidence="5">Belongs to the Rap family.</text>
</comment>
<evidence type="ECO:0000259" key="9">
    <source>
        <dbReference type="SMART" id="SM00421"/>
    </source>
</evidence>
<dbReference type="SUPFAM" id="SSF46894">
    <property type="entry name" value="C-terminal effector domain of the bipartite response regulators"/>
    <property type="match status" value="1"/>
</dbReference>